<dbReference type="RefSeq" id="WP_141722736.1">
    <property type="nucleotide sequence ID" value="NZ_FNOX01000009.1"/>
</dbReference>
<evidence type="ECO:0008006" key="3">
    <source>
        <dbReference type="Google" id="ProtNLM"/>
    </source>
</evidence>
<reference evidence="1 2" key="1">
    <citation type="submission" date="2016-10" db="EMBL/GenBank/DDBJ databases">
        <authorList>
            <person name="de Groot N.N."/>
        </authorList>
    </citation>
    <scope>NUCLEOTIDE SEQUENCE [LARGE SCALE GENOMIC DNA]</scope>
    <source>
        <strain evidence="1 2">ICMP 14252</strain>
    </source>
</reference>
<name>A0A1H3SCU5_9PSED</name>
<evidence type="ECO:0000313" key="2">
    <source>
        <dbReference type="Proteomes" id="UP000182902"/>
    </source>
</evidence>
<accession>A0A1H3SCU5</accession>
<proteinExistence type="predicted"/>
<gene>
    <name evidence="1" type="ORF">SAMN05216247_109106</name>
</gene>
<protein>
    <recommendedName>
        <fullName evidence="3">CN hydrolase domain-containing protein</fullName>
    </recommendedName>
</protein>
<dbReference type="AlphaFoldDB" id="A0A1H3SCU5"/>
<dbReference type="EMBL" id="FNOX01000009">
    <property type="protein sequence ID" value="SDZ35893.1"/>
    <property type="molecule type" value="Genomic_DNA"/>
</dbReference>
<sequence>MTQRVQVLSLQTTTPDAHSSRAAHESILEFAKRETNRRAEQLISSMRRSLVALKDDSFQPLVTFVTAPELYWNIPWRSVKNVQELKQLEAFYRRTIQQHVRQIIRAFPARQWGRLILLPGTNALLTPSKQNPNRYEALNYVVAGNNFGKRSFWGAPLISMWPKRNTALIDYMGLSAEQAVEKDNELIIFDPETASPELFDGDPPLVFVYQLCETLSVNVYELSTSTAKHQRGCRLLPLFDNQPVPDLPFGIDICADYGLGRLDELRKPQVKIDFLIAAGQRTAAGKELHQSVQYVVRNDGRMSTTPDGRPHSQCELWTVIDGKTHTVIPARLVTENVWLHQFEVD</sequence>
<dbReference type="Proteomes" id="UP000182902">
    <property type="component" value="Unassembled WGS sequence"/>
</dbReference>
<evidence type="ECO:0000313" key="1">
    <source>
        <dbReference type="EMBL" id="SDZ35893.1"/>
    </source>
</evidence>
<organism evidence="1 2">
    <name type="scientific">Pseudomonas salomonii</name>
    <dbReference type="NCBI Taxonomy" id="191391"/>
    <lineage>
        <taxon>Bacteria</taxon>
        <taxon>Pseudomonadati</taxon>
        <taxon>Pseudomonadota</taxon>
        <taxon>Gammaproteobacteria</taxon>
        <taxon>Pseudomonadales</taxon>
        <taxon>Pseudomonadaceae</taxon>
        <taxon>Pseudomonas</taxon>
    </lineage>
</organism>